<organism evidence="2 3">
    <name type="scientific">Spinacia oleracea</name>
    <name type="common">Spinach</name>
    <dbReference type="NCBI Taxonomy" id="3562"/>
    <lineage>
        <taxon>Eukaryota</taxon>
        <taxon>Viridiplantae</taxon>
        <taxon>Streptophyta</taxon>
        <taxon>Embryophyta</taxon>
        <taxon>Tracheophyta</taxon>
        <taxon>Spermatophyta</taxon>
        <taxon>Magnoliopsida</taxon>
        <taxon>eudicotyledons</taxon>
        <taxon>Gunneridae</taxon>
        <taxon>Pentapetalae</taxon>
        <taxon>Caryophyllales</taxon>
        <taxon>Chenopodiaceae</taxon>
        <taxon>Chenopodioideae</taxon>
        <taxon>Anserineae</taxon>
        <taxon>Spinacia</taxon>
    </lineage>
</organism>
<reference evidence="2" key="1">
    <citation type="journal article" date="2021" name="Nat. Commun.">
        <title>Genomic analyses provide insights into spinach domestication and the genetic basis of agronomic traits.</title>
        <authorList>
            <person name="Cai X."/>
            <person name="Sun X."/>
            <person name="Xu C."/>
            <person name="Sun H."/>
            <person name="Wang X."/>
            <person name="Ge C."/>
            <person name="Zhang Z."/>
            <person name="Wang Q."/>
            <person name="Fei Z."/>
            <person name="Jiao C."/>
            <person name="Wang Q."/>
        </authorList>
    </citation>
    <scope>NUCLEOTIDE SEQUENCE [LARGE SCALE GENOMIC DNA]</scope>
    <source>
        <strain evidence="2">cv. Varoflay</strain>
    </source>
</reference>
<keyword evidence="2" id="KW-1185">Reference proteome</keyword>
<feature type="transmembrane region" description="Helical" evidence="1">
    <location>
        <begin position="70"/>
        <end position="90"/>
    </location>
</feature>
<keyword evidence="1" id="KW-0472">Membrane</keyword>
<evidence type="ECO:0000313" key="2">
    <source>
        <dbReference type="Proteomes" id="UP000813463"/>
    </source>
</evidence>
<accession>A0ABM3QP16</accession>
<dbReference type="GeneID" id="110790319"/>
<keyword evidence="1" id="KW-1133">Transmembrane helix</keyword>
<evidence type="ECO:0000256" key="1">
    <source>
        <dbReference type="SAM" id="Phobius"/>
    </source>
</evidence>
<feature type="transmembrane region" description="Helical" evidence="1">
    <location>
        <begin position="12"/>
        <end position="35"/>
    </location>
</feature>
<proteinExistence type="predicted"/>
<reference evidence="3" key="2">
    <citation type="submission" date="2025-08" db="UniProtKB">
        <authorList>
            <consortium name="RefSeq"/>
        </authorList>
    </citation>
    <scope>IDENTIFICATION</scope>
    <source>
        <tissue evidence="3">Leaf</tissue>
    </source>
</reference>
<name>A0ABM3QP16_SPIOL</name>
<keyword evidence="1" id="KW-0812">Transmembrane</keyword>
<protein>
    <submittedName>
        <fullName evidence="3">Uncharacterized protein</fullName>
    </submittedName>
</protein>
<dbReference type="Proteomes" id="UP000813463">
    <property type="component" value="Chromosome 5"/>
</dbReference>
<dbReference type="RefSeq" id="XP_056685109.1">
    <property type="nucleotide sequence ID" value="XM_056829131.1"/>
</dbReference>
<evidence type="ECO:0000313" key="3">
    <source>
        <dbReference type="RefSeq" id="XP_056685109.1"/>
    </source>
</evidence>
<gene>
    <name evidence="3" type="primary">LOC110790319</name>
</gene>
<sequence>MSLISNPTKKSLISMVLLLRCLIYPVLFLGLWFQIVNKSQKIEVHSRNSSNPNNLSLTQELRVISVSPQMSVAAVGMTNVVAVAVVKGVMVSWRQGRKYSIWAYTKPYSPMAETHW</sequence>